<comment type="caution">
    <text evidence="1">The sequence shown here is derived from an EMBL/GenBank/DDBJ whole genome shotgun (WGS) entry which is preliminary data.</text>
</comment>
<sequence>MNVSHEYDRFRSLVEPALKSKQEEFLLLGYDNVSDEDIWRFLVKKKWQKENDEIKLYEIVQSILSLKIGEFMNYSTVEALKDAEFTLENEEELLELLK</sequence>
<reference evidence="1 2" key="1">
    <citation type="submission" date="2019-09" db="EMBL/GenBank/DDBJ databases">
        <title>Whole genome sequences of isolates from the Mars Exploration Rovers.</title>
        <authorList>
            <person name="Seuylemezian A."/>
            <person name="Vaishampayan P."/>
        </authorList>
    </citation>
    <scope>NUCLEOTIDE SEQUENCE [LARGE SCALE GENOMIC DNA]</scope>
    <source>
        <strain evidence="1 2">MER_TA_151</strain>
    </source>
</reference>
<name>A0A5J5HWD1_9BACI</name>
<evidence type="ECO:0000313" key="2">
    <source>
        <dbReference type="Proteomes" id="UP000326671"/>
    </source>
</evidence>
<dbReference type="Pfam" id="PF13797">
    <property type="entry name" value="Post_transc_reg"/>
    <property type="match status" value="1"/>
</dbReference>
<proteinExistence type="predicted"/>
<dbReference type="OrthoDB" id="2990595at2"/>
<accession>A0A5J5HWD1</accession>
<protein>
    <submittedName>
        <fullName evidence="1">Post-transcriptional regulator</fullName>
    </submittedName>
</protein>
<organism evidence="1 2">
    <name type="scientific">Niallia endozanthoxylica</name>
    <dbReference type="NCBI Taxonomy" id="2036016"/>
    <lineage>
        <taxon>Bacteria</taxon>
        <taxon>Bacillati</taxon>
        <taxon>Bacillota</taxon>
        <taxon>Bacilli</taxon>
        <taxon>Bacillales</taxon>
        <taxon>Bacillaceae</taxon>
        <taxon>Niallia</taxon>
    </lineage>
</organism>
<keyword evidence="2" id="KW-1185">Reference proteome</keyword>
<gene>
    <name evidence="1" type="ORF">F4V44_11205</name>
</gene>
<evidence type="ECO:0000313" key="1">
    <source>
        <dbReference type="EMBL" id="KAA9026421.1"/>
    </source>
</evidence>
<dbReference type="InterPro" id="IPR025716">
    <property type="entry name" value="Post-transcriptional_regulator"/>
</dbReference>
<dbReference type="AlphaFoldDB" id="A0A5J5HWD1"/>
<dbReference type="Proteomes" id="UP000326671">
    <property type="component" value="Unassembled WGS sequence"/>
</dbReference>
<dbReference type="RefSeq" id="WP_150440068.1">
    <property type="nucleotide sequence ID" value="NZ_VYKL01000015.1"/>
</dbReference>
<dbReference type="EMBL" id="VYKL01000015">
    <property type="protein sequence ID" value="KAA9026421.1"/>
    <property type="molecule type" value="Genomic_DNA"/>
</dbReference>